<dbReference type="Proteomes" id="UP000260828">
    <property type="component" value="Unassembled WGS sequence"/>
</dbReference>
<comment type="caution">
    <text evidence="1">The sequence shown here is derived from an EMBL/GenBank/DDBJ whole genome shotgun (WGS) entry which is preliminary data.</text>
</comment>
<sequence>MRGLTRPAHPNGWAGRFLRGVSFGGRRGAGCAPAARRLSRLLLPQGPASEQALAACGPRFYEGCGLGKRALPSKKGKTHEGLAFFLTRRLLKKAGENF</sequence>
<name>A0A3E3IPK6_9FIRM</name>
<dbReference type="AlphaFoldDB" id="A0A3E3IPK6"/>
<evidence type="ECO:0000313" key="2">
    <source>
        <dbReference type="Proteomes" id="UP000260828"/>
    </source>
</evidence>
<protein>
    <submittedName>
        <fullName evidence="1">Uncharacterized protein</fullName>
    </submittedName>
</protein>
<dbReference type="EMBL" id="QVME01000002">
    <property type="protein sequence ID" value="RGE68962.1"/>
    <property type="molecule type" value="Genomic_DNA"/>
</dbReference>
<accession>A0A3E3IPK6</accession>
<gene>
    <name evidence="1" type="ORF">DXC40_06645</name>
</gene>
<reference evidence="1 2" key="1">
    <citation type="submission" date="2018-08" db="EMBL/GenBank/DDBJ databases">
        <title>A genome reference for cultivated species of the human gut microbiota.</title>
        <authorList>
            <person name="Zou Y."/>
            <person name="Xue W."/>
            <person name="Luo G."/>
        </authorList>
    </citation>
    <scope>NUCLEOTIDE SEQUENCE [LARGE SCALE GENOMIC DNA]</scope>
    <source>
        <strain evidence="1 2">TF05-12AC</strain>
    </source>
</reference>
<proteinExistence type="predicted"/>
<evidence type="ECO:0000313" key="1">
    <source>
        <dbReference type="EMBL" id="RGE68962.1"/>
    </source>
</evidence>
<organism evidence="1 2">
    <name type="scientific">Anaerotruncus colihominis</name>
    <dbReference type="NCBI Taxonomy" id="169435"/>
    <lineage>
        <taxon>Bacteria</taxon>
        <taxon>Bacillati</taxon>
        <taxon>Bacillota</taxon>
        <taxon>Clostridia</taxon>
        <taxon>Eubacteriales</taxon>
        <taxon>Oscillospiraceae</taxon>
        <taxon>Anaerotruncus</taxon>
    </lineage>
</organism>